<accession>A0AA92TG50</accession>
<evidence type="ECO:0000313" key="1">
    <source>
        <dbReference type="EMBL" id="RGN08484.1"/>
    </source>
</evidence>
<gene>
    <name evidence="1" type="ORF">DXB80_08975</name>
</gene>
<reference evidence="1 2" key="1">
    <citation type="submission" date="2018-08" db="EMBL/GenBank/DDBJ databases">
        <title>A genome reference for cultivated species of the human gut microbiota.</title>
        <authorList>
            <person name="Zou Y."/>
            <person name="Xue W."/>
            <person name="Luo G."/>
        </authorList>
    </citation>
    <scope>NUCLEOTIDE SEQUENCE [LARGE SCALE GENOMIC DNA]</scope>
    <source>
        <strain evidence="1 2">OM06-11</strain>
    </source>
</reference>
<sequence length="84" mass="9966">MAKNRNIEEIYKHLSDLDRMHTLASNKKERERIEDNTRTYVNSYIDDDLYTQMSGGSSSGLFAHGHYDFDMWNSLRILKDKLHK</sequence>
<organism evidence="1 2">
    <name type="scientific">Segatella copri</name>
    <dbReference type="NCBI Taxonomy" id="165179"/>
    <lineage>
        <taxon>Bacteria</taxon>
        <taxon>Pseudomonadati</taxon>
        <taxon>Bacteroidota</taxon>
        <taxon>Bacteroidia</taxon>
        <taxon>Bacteroidales</taxon>
        <taxon>Prevotellaceae</taxon>
        <taxon>Segatella</taxon>
    </lineage>
</organism>
<dbReference type="AlphaFoldDB" id="A0AA92TG50"/>
<proteinExistence type="predicted"/>
<evidence type="ECO:0000313" key="2">
    <source>
        <dbReference type="Proteomes" id="UP000261245"/>
    </source>
</evidence>
<name>A0AA92TG50_9BACT</name>
<dbReference type="Proteomes" id="UP000261245">
    <property type="component" value="Unassembled WGS sequence"/>
</dbReference>
<dbReference type="RefSeq" id="WP_117728161.1">
    <property type="nucleotide sequence ID" value="NZ_QRSU01000021.1"/>
</dbReference>
<protein>
    <submittedName>
        <fullName evidence="1">Uncharacterized protein</fullName>
    </submittedName>
</protein>
<comment type="caution">
    <text evidence="1">The sequence shown here is derived from an EMBL/GenBank/DDBJ whole genome shotgun (WGS) entry which is preliminary data.</text>
</comment>
<dbReference type="EMBL" id="QSUC01000022">
    <property type="protein sequence ID" value="RGN08484.1"/>
    <property type="molecule type" value="Genomic_DNA"/>
</dbReference>